<dbReference type="InterPro" id="IPR013360">
    <property type="entry name" value="Pilus_4_PilW"/>
</dbReference>
<dbReference type="PROSITE" id="PS50005">
    <property type="entry name" value="TPR"/>
    <property type="match status" value="2"/>
</dbReference>
<dbReference type="GO" id="GO:0003729">
    <property type="term" value="F:mRNA binding"/>
    <property type="evidence" value="ECO:0007669"/>
    <property type="project" value="InterPro"/>
</dbReference>
<dbReference type="RefSeq" id="WP_087479055.1">
    <property type="nucleotide sequence ID" value="NZ_AP024883.1"/>
</dbReference>
<dbReference type="InterPro" id="IPR044624">
    <property type="entry name" value="Mbb1-like"/>
</dbReference>
<dbReference type="GO" id="GO:0003727">
    <property type="term" value="F:single-stranded RNA binding"/>
    <property type="evidence" value="ECO:0007669"/>
    <property type="project" value="TreeGrafter"/>
</dbReference>
<sequence>MKRLLILLGCGYYISGCSLNSQHTSDNQNVADARITLGIAYLQRHEPQKALSNLLQAAEIAPHYIRLQLAQAYYYETVGETDKARKQYLQALDDHPNHADILNNYGTFLCKQGKVRQAQQFFARVYSRPDYPQIAASYENAGLCSLKSGDSFQAQQFFLQALNHDPKRFQSQFYLIRTEIKAQQYALARIHLNRFIQYFGETAQSRKFHRQLYP</sequence>
<evidence type="ECO:0000313" key="4">
    <source>
        <dbReference type="Proteomes" id="UP000196125"/>
    </source>
</evidence>
<feature type="repeat" description="TPR" evidence="1">
    <location>
        <begin position="31"/>
        <end position="64"/>
    </location>
</feature>
<dbReference type="Proteomes" id="UP001283366">
    <property type="component" value="Unassembled WGS sequence"/>
</dbReference>
<dbReference type="EMBL" id="FXXI01000001">
    <property type="protein sequence ID" value="SMR98980.1"/>
    <property type="molecule type" value="Genomic_DNA"/>
</dbReference>
<dbReference type="PANTHER" id="PTHR44917:SF1">
    <property type="entry name" value="PROTEIN HIGH CHLOROPHYLL FLUORESCENT 107"/>
    <property type="match status" value="1"/>
</dbReference>
<dbReference type="Pfam" id="PF13431">
    <property type="entry name" value="TPR_17"/>
    <property type="match status" value="1"/>
</dbReference>
<dbReference type="SUPFAM" id="SSF48452">
    <property type="entry name" value="TPR-like"/>
    <property type="match status" value="1"/>
</dbReference>
<dbReference type="InterPro" id="IPR019734">
    <property type="entry name" value="TPR_rpt"/>
</dbReference>
<evidence type="ECO:0000313" key="2">
    <source>
        <dbReference type="EMBL" id="MDW6004222.1"/>
    </source>
</evidence>
<proteinExistence type="predicted"/>
<evidence type="ECO:0000313" key="5">
    <source>
        <dbReference type="Proteomes" id="UP001283366"/>
    </source>
</evidence>
<name>A0A1Y6IQA6_9VIBR</name>
<keyword evidence="1" id="KW-0802">TPR repeat</keyword>
<dbReference type="InterPro" id="IPR011990">
    <property type="entry name" value="TPR-like_helical_dom_sf"/>
</dbReference>
<feature type="repeat" description="TPR" evidence="1">
    <location>
        <begin position="135"/>
        <end position="168"/>
    </location>
</feature>
<reference evidence="2 5" key="2">
    <citation type="submission" date="2023-11" db="EMBL/GenBank/DDBJ databases">
        <title>Plant-associative lifestyle of Vibrio porteresiae and its evolutionary dynamics.</title>
        <authorList>
            <person name="Rameshkumar N."/>
            <person name="Kirti K."/>
        </authorList>
    </citation>
    <scope>NUCLEOTIDE SEQUENCE [LARGE SCALE GENOMIC DNA]</scope>
    <source>
        <strain evidence="2 5">MSSRF38</strain>
    </source>
</reference>
<dbReference type="AlphaFoldDB" id="A0A1Y6IQA6"/>
<dbReference type="EMBL" id="JAWRCO010000001">
    <property type="protein sequence ID" value="MDW6004222.1"/>
    <property type="molecule type" value="Genomic_DNA"/>
</dbReference>
<gene>
    <name evidence="2" type="primary">pilW</name>
    <name evidence="2" type="ORF">SBX37_15290</name>
    <name evidence="3" type="ORF">VIM7927_00200</name>
</gene>
<protein>
    <submittedName>
        <fullName evidence="3">Tetratricopeptide repeat protein</fullName>
    </submittedName>
    <submittedName>
        <fullName evidence="2">Type IV pilus biogenesis/stability protein PilW</fullName>
    </submittedName>
</protein>
<dbReference type="GO" id="GO:0006397">
    <property type="term" value="P:mRNA processing"/>
    <property type="evidence" value="ECO:0007669"/>
    <property type="project" value="InterPro"/>
</dbReference>
<evidence type="ECO:0000313" key="3">
    <source>
        <dbReference type="EMBL" id="SMR98980.1"/>
    </source>
</evidence>
<organism evidence="3 4">
    <name type="scientific">Vibrio mangrovi</name>
    <dbReference type="NCBI Taxonomy" id="474394"/>
    <lineage>
        <taxon>Bacteria</taxon>
        <taxon>Pseudomonadati</taxon>
        <taxon>Pseudomonadota</taxon>
        <taxon>Gammaproteobacteria</taxon>
        <taxon>Vibrionales</taxon>
        <taxon>Vibrionaceae</taxon>
        <taxon>Vibrio</taxon>
    </lineage>
</organism>
<dbReference type="Gene3D" id="1.25.40.10">
    <property type="entry name" value="Tetratricopeptide repeat domain"/>
    <property type="match status" value="1"/>
</dbReference>
<evidence type="ECO:0000256" key="1">
    <source>
        <dbReference type="PROSITE-ProRule" id="PRU00339"/>
    </source>
</evidence>
<dbReference type="GO" id="GO:0006417">
    <property type="term" value="P:regulation of translation"/>
    <property type="evidence" value="ECO:0007669"/>
    <property type="project" value="TreeGrafter"/>
</dbReference>
<dbReference type="NCBIfam" id="TIGR02521">
    <property type="entry name" value="type_IV_pilW"/>
    <property type="match status" value="1"/>
</dbReference>
<dbReference type="Proteomes" id="UP000196125">
    <property type="component" value="Unassembled WGS sequence"/>
</dbReference>
<accession>A0A1Y6IQA6</accession>
<dbReference type="SMART" id="SM00028">
    <property type="entry name" value="TPR"/>
    <property type="match status" value="4"/>
</dbReference>
<reference evidence="3 4" key="1">
    <citation type="submission" date="2017-05" db="EMBL/GenBank/DDBJ databases">
        <authorList>
            <person name="Song R."/>
            <person name="Chenine A.L."/>
            <person name="Ruprecht R.M."/>
        </authorList>
    </citation>
    <scope>NUCLEOTIDE SEQUENCE [LARGE SCALE GENOMIC DNA]</scope>
    <source>
        <strain evidence="3 4">CECT 7927</strain>
    </source>
</reference>
<dbReference type="OrthoDB" id="9814042at2"/>
<keyword evidence="5" id="KW-1185">Reference proteome</keyword>
<dbReference type="PANTHER" id="PTHR44917">
    <property type="entry name" value="PROTEIN HIGH CHLOROPHYLL FLUORESCENT 107"/>
    <property type="match status" value="1"/>
</dbReference>